<dbReference type="Pfam" id="PF00015">
    <property type="entry name" value="MCPsignal"/>
    <property type="match status" value="1"/>
</dbReference>
<accession>E6PDR1</accession>
<protein>
    <recommendedName>
        <fullName evidence="7">Methyl-accepting chemotaxis protein</fullName>
    </recommendedName>
</protein>
<sequence length="680" mass="71670">MSQKRTSIERGLVISAVIVFIVVLAVIPAAFFVTNLIATQAATLHDKIVKGELAYARVADDANGLRAASLEAATNSDPARAAASLKSAVALVSKFPKDERALAQLTGKDSSTSKEVAAFTKSAGAYDFESLATIGLLQQGKKAEALVQLQGTLADAYTQQNADGRAVLEALNRAADVRYAALIQAKNLALGVLVAGAVFALIVVVIAFSLLRVRLLHNINRCVTVFEAMGRGDLTARTGWSGNDVLGRLGQAIDELGDRLSSLVGRIQIATRSVKAASATSTEVSRDVDRRVQDELATLGDALRYSADVARGSGTVADNAEAVARRVSDISSSIAEMTASIQEMDQNLLNLATVVEQAVANTQEMSASIVQVAGNAKRVGTESTETDQHVRTGQNEISRLSTGIDQMTSLVSSVVVEMESLDGASRQIGEILGLIEEIADQTNLLALNAAIEAARAGEHGRGFAVVADEVRKLAENSASSVKQIASLVADIQRRTSAVLERTGRANVQVKESATLAQSVNAMMSDVSKRVSEVATLMSEISLATNEQARASEELAKASEQMGAMTHEAAATMREQTITANQILESVSEIEQRTADVARASTEQQSAIEALGTRIERSSTLGSQNADAATRLAEEAMLLQEQSGGLEELVDQFDIDEAHGIAGEANKNAGLDERAALALES</sequence>
<dbReference type="PANTHER" id="PTHR32089:SF112">
    <property type="entry name" value="LYSOZYME-LIKE PROTEIN-RELATED"/>
    <property type="match status" value="1"/>
</dbReference>
<keyword evidence="1" id="KW-0807">Transducer</keyword>
<dbReference type="GO" id="GO:0007165">
    <property type="term" value="P:signal transduction"/>
    <property type="evidence" value="ECO:0007669"/>
    <property type="project" value="UniProtKB-KW"/>
</dbReference>
<keyword evidence="3" id="KW-0812">Transmembrane</keyword>
<feature type="transmembrane region" description="Helical" evidence="3">
    <location>
        <begin position="188"/>
        <end position="211"/>
    </location>
</feature>
<keyword evidence="3" id="KW-0472">Membrane</keyword>
<dbReference type="EMBL" id="CABL01000002">
    <property type="protein sequence ID" value="CBH74596.1"/>
    <property type="molecule type" value="Genomic_DNA"/>
</dbReference>
<dbReference type="GO" id="GO:0016020">
    <property type="term" value="C:membrane"/>
    <property type="evidence" value="ECO:0007669"/>
    <property type="project" value="InterPro"/>
</dbReference>
<dbReference type="Gene3D" id="6.10.340.10">
    <property type="match status" value="1"/>
</dbReference>
<feature type="domain" description="HAMP" evidence="5">
    <location>
        <begin position="213"/>
        <end position="265"/>
    </location>
</feature>
<proteinExistence type="inferred from homology"/>
<dbReference type="SMART" id="SM00304">
    <property type="entry name" value="HAMP"/>
    <property type="match status" value="2"/>
</dbReference>
<evidence type="ECO:0000256" key="2">
    <source>
        <dbReference type="ARBA" id="ARBA00029447"/>
    </source>
</evidence>
<evidence type="ECO:0000259" key="4">
    <source>
        <dbReference type="PROSITE" id="PS50111"/>
    </source>
</evidence>
<evidence type="ECO:0000259" key="5">
    <source>
        <dbReference type="PROSITE" id="PS50885"/>
    </source>
</evidence>
<dbReference type="SMART" id="SM00283">
    <property type="entry name" value="MA"/>
    <property type="match status" value="1"/>
</dbReference>
<dbReference type="PANTHER" id="PTHR32089">
    <property type="entry name" value="METHYL-ACCEPTING CHEMOTAXIS PROTEIN MCPB"/>
    <property type="match status" value="1"/>
</dbReference>
<dbReference type="InterPro" id="IPR004089">
    <property type="entry name" value="MCPsignal_dom"/>
</dbReference>
<reference evidence="6" key="1">
    <citation type="submission" date="2009-10" db="EMBL/GenBank/DDBJ databases">
        <title>Diversity of trophic interactions inside an arsenic-rich microbial ecosystem.</title>
        <authorList>
            <person name="Bertin P.N."/>
            <person name="Heinrich-Salmeron A."/>
            <person name="Pelletier E."/>
            <person name="Goulhen-Chollet F."/>
            <person name="Arsene-Ploetze F."/>
            <person name="Gallien S."/>
            <person name="Calteau A."/>
            <person name="Vallenet D."/>
            <person name="Casiot C."/>
            <person name="Chane-Woon-Ming B."/>
            <person name="Giloteaux L."/>
            <person name="Barakat M."/>
            <person name="Bonnefoy V."/>
            <person name="Bruneel O."/>
            <person name="Chandler M."/>
            <person name="Cleiss J."/>
            <person name="Duran R."/>
            <person name="Elbaz-Poulichet F."/>
            <person name="Fonknechten N."/>
            <person name="Lauga B."/>
            <person name="Mornico D."/>
            <person name="Ortet P."/>
            <person name="Schaeffer C."/>
            <person name="Siguier P."/>
            <person name="Alexander Thil Smith A."/>
            <person name="Van Dorsselaer A."/>
            <person name="Weissenbach J."/>
            <person name="Medigue C."/>
            <person name="Le Paslier D."/>
        </authorList>
    </citation>
    <scope>NUCLEOTIDE SEQUENCE</scope>
</reference>
<dbReference type="CDD" id="cd11386">
    <property type="entry name" value="MCP_signal"/>
    <property type="match status" value="1"/>
</dbReference>
<evidence type="ECO:0008006" key="7">
    <source>
        <dbReference type="Google" id="ProtNLM"/>
    </source>
</evidence>
<keyword evidence="3" id="KW-1133">Transmembrane helix</keyword>
<comment type="similarity">
    <text evidence="2">Belongs to the methyl-accepting chemotaxis (MCP) protein family.</text>
</comment>
<dbReference type="PROSITE" id="PS50111">
    <property type="entry name" value="CHEMOTAXIS_TRANSDUC_2"/>
    <property type="match status" value="1"/>
</dbReference>
<evidence type="ECO:0000256" key="3">
    <source>
        <dbReference type="SAM" id="Phobius"/>
    </source>
</evidence>
<gene>
    <name evidence="6" type="ORF">CARN1_1699</name>
</gene>
<dbReference type="Gene3D" id="1.10.287.950">
    <property type="entry name" value="Methyl-accepting chemotaxis protein"/>
    <property type="match status" value="1"/>
</dbReference>
<name>E6PDR1_9ZZZZ</name>
<dbReference type="InterPro" id="IPR003660">
    <property type="entry name" value="HAMP_dom"/>
</dbReference>
<dbReference type="AlphaFoldDB" id="E6PDR1"/>
<feature type="domain" description="Methyl-accepting transducer" evidence="4">
    <location>
        <begin position="326"/>
        <end position="562"/>
    </location>
</feature>
<feature type="transmembrane region" description="Helical" evidence="3">
    <location>
        <begin position="12"/>
        <end position="33"/>
    </location>
</feature>
<evidence type="ECO:0000256" key="1">
    <source>
        <dbReference type="ARBA" id="ARBA00023224"/>
    </source>
</evidence>
<dbReference type="Pfam" id="PF00672">
    <property type="entry name" value="HAMP"/>
    <property type="match status" value="1"/>
</dbReference>
<organism evidence="6">
    <name type="scientific">mine drainage metagenome</name>
    <dbReference type="NCBI Taxonomy" id="410659"/>
    <lineage>
        <taxon>unclassified sequences</taxon>
        <taxon>metagenomes</taxon>
        <taxon>ecological metagenomes</taxon>
    </lineage>
</organism>
<dbReference type="SUPFAM" id="SSF58104">
    <property type="entry name" value="Methyl-accepting chemotaxis protein (MCP) signaling domain"/>
    <property type="match status" value="2"/>
</dbReference>
<comment type="caution">
    <text evidence="6">The sequence shown here is derived from an EMBL/GenBank/DDBJ whole genome shotgun (WGS) entry which is preliminary data.</text>
</comment>
<dbReference type="PROSITE" id="PS50885">
    <property type="entry name" value="HAMP"/>
    <property type="match status" value="1"/>
</dbReference>
<evidence type="ECO:0000313" key="6">
    <source>
        <dbReference type="EMBL" id="CBH74596.1"/>
    </source>
</evidence>